<comment type="caution">
    <text evidence="3">The sequence shown here is derived from an EMBL/GenBank/DDBJ whole genome shotgun (WGS) entry which is preliminary data.</text>
</comment>
<protein>
    <submittedName>
        <fullName evidence="3">Uncharacterized protein</fullName>
    </submittedName>
</protein>
<sequence>MGHPTEKATNISAEDFSSSDPITPSGPHHQQSASEPGRVSSSTSSAQTPSHSHHHNQKGILNRLPDYFRDTVDWFIGYAFFFIISLSLCLGPGQVVRMGSEVTTTTPRPSTLISYSFLCPVSFILVVVVVIVVIKIVQRQPGLFLQTRTVVLNS</sequence>
<evidence type="ECO:0000313" key="4">
    <source>
        <dbReference type="Proteomes" id="UP000230233"/>
    </source>
</evidence>
<dbReference type="STRING" id="1611254.A0A2G5SZN9"/>
<gene>
    <name evidence="3" type="primary">Cnig_chr_X.g25636</name>
    <name evidence="3" type="ORF">B9Z55_025636</name>
</gene>
<name>A0A2G5SZN9_9PELO</name>
<dbReference type="OrthoDB" id="8170117at2759"/>
<feature type="compositionally biased region" description="Low complexity" evidence="1">
    <location>
        <begin position="40"/>
        <end position="50"/>
    </location>
</feature>
<feature type="transmembrane region" description="Helical" evidence="2">
    <location>
        <begin position="72"/>
        <end position="93"/>
    </location>
</feature>
<feature type="transmembrane region" description="Helical" evidence="2">
    <location>
        <begin position="113"/>
        <end position="134"/>
    </location>
</feature>
<keyword evidence="2" id="KW-0812">Transmembrane</keyword>
<organism evidence="3 4">
    <name type="scientific">Caenorhabditis nigoni</name>
    <dbReference type="NCBI Taxonomy" id="1611254"/>
    <lineage>
        <taxon>Eukaryota</taxon>
        <taxon>Metazoa</taxon>
        <taxon>Ecdysozoa</taxon>
        <taxon>Nematoda</taxon>
        <taxon>Chromadorea</taxon>
        <taxon>Rhabditida</taxon>
        <taxon>Rhabditina</taxon>
        <taxon>Rhabditomorpha</taxon>
        <taxon>Rhabditoidea</taxon>
        <taxon>Rhabditidae</taxon>
        <taxon>Peloderinae</taxon>
        <taxon>Caenorhabditis</taxon>
    </lineage>
</organism>
<dbReference type="Proteomes" id="UP000230233">
    <property type="component" value="Chromosome X"/>
</dbReference>
<keyword evidence="2" id="KW-0472">Membrane</keyword>
<reference evidence="4" key="1">
    <citation type="submission" date="2017-10" db="EMBL/GenBank/DDBJ databases">
        <title>Rapid genome shrinkage in a self-fertile nematode reveals novel sperm competition proteins.</title>
        <authorList>
            <person name="Yin D."/>
            <person name="Schwarz E.M."/>
            <person name="Thomas C.G."/>
            <person name="Felde R.L."/>
            <person name="Korf I.F."/>
            <person name="Cutter A.D."/>
            <person name="Schartner C.M."/>
            <person name="Ralston E.J."/>
            <person name="Meyer B.J."/>
            <person name="Haag E.S."/>
        </authorList>
    </citation>
    <scope>NUCLEOTIDE SEQUENCE [LARGE SCALE GENOMIC DNA]</scope>
    <source>
        <strain evidence="4">JU1422</strain>
    </source>
</reference>
<feature type="compositionally biased region" description="Polar residues" evidence="1">
    <location>
        <begin position="7"/>
        <end position="34"/>
    </location>
</feature>
<keyword evidence="4" id="KW-1185">Reference proteome</keyword>
<evidence type="ECO:0000256" key="2">
    <source>
        <dbReference type="SAM" id="Phobius"/>
    </source>
</evidence>
<keyword evidence="2" id="KW-1133">Transmembrane helix</keyword>
<feature type="region of interest" description="Disordered" evidence="1">
    <location>
        <begin position="1"/>
        <end position="57"/>
    </location>
</feature>
<evidence type="ECO:0000313" key="3">
    <source>
        <dbReference type="EMBL" id="PIC20432.1"/>
    </source>
</evidence>
<evidence type="ECO:0000256" key="1">
    <source>
        <dbReference type="SAM" id="MobiDB-lite"/>
    </source>
</evidence>
<proteinExistence type="predicted"/>
<dbReference type="EMBL" id="PDUG01000006">
    <property type="protein sequence ID" value="PIC20432.1"/>
    <property type="molecule type" value="Genomic_DNA"/>
</dbReference>
<dbReference type="AlphaFoldDB" id="A0A2G5SZN9"/>
<accession>A0A2G5SZN9</accession>